<dbReference type="Pfam" id="PF25459">
    <property type="entry name" value="AIM3_BBC1_C"/>
    <property type="match status" value="1"/>
</dbReference>
<feature type="compositionally biased region" description="Pro residues" evidence="1">
    <location>
        <begin position="14"/>
        <end position="33"/>
    </location>
</feature>
<proteinExistence type="predicted"/>
<organism evidence="3 4">
    <name type="scientific">Blastomyces gilchristii (strain SLH14081)</name>
    <name type="common">Blastomyces dermatitidis</name>
    <dbReference type="NCBI Taxonomy" id="559298"/>
    <lineage>
        <taxon>Eukaryota</taxon>
        <taxon>Fungi</taxon>
        <taxon>Dikarya</taxon>
        <taxon>Ascomycota</taxon>
        <taxon>Pezizomycotina</taxon>
        <taxon>Eurotiomycetes</taxon>
        <taxon>Eurotiomycetidae</taxon>
        <taxon>Onygenales</taxon>
        <taxon>Ajellomycetaceae</taxon>
        <taxon>Blastomyces</taxon>
    </lineage>
</organism>
<feature type="compositionally biased region" description="Acidic residues" evidence="1">
    <location>
        <begin position="140"/>
        <end position="150"/>
    </location>
</feature>
<dbReference type="GeneID" id="8502401"/>
<feature type="region of interest" description="Disordered" evidence="1">
    <location>
        <begin position="134"/>
        <end position="153"/>
    </location>
</feature>
<evidence type="ECO:0000259" key="2">
    <source>
        <dbReference type="Pfam" id="PF25459"/>
    </source>
</evidence>
<evidence type="ECO:0000313" key="4">
    <source>
        <dbReference type="Proteomes" id="UP000002038"/>
    </source>
</evidence>
<dbReference type="Proteomes" id="UP000002038">
    <property type="component" value="Unassembled WGS sequence"/>
</dbReference>
<dbReference type="OrthoDB" id="4188635at2759"/>
<gene>
    <name evidence="3" type="ORF">BDBG_07604</name>
</gene>
<protein>
    <recommendedName>
        <fullName evidence="2">BBC1/AIM3 cysteine proteinase-fold domain-containing protein</fullName>
    </recommendedName>
</protein>
<accession>A0A179UYP4</accession>
<dbReference type="AlphaFoldDB" id="A0A179UYP4"/>
<feature type="region of interest" description="Disordered" evidence="1">
    <location>
        <begin position="1"/>
        <end position="33"/>
    </location>
</feature>
<dbReference type="RefSeq" id="XP_002622202.2">
    <property type="nucleotide sequence ID" value="XM_002622156.2"/>
</dbReference>
<feature type="domain" description="BBC1/AIM3 cysteine proteinase-fold" evidence="2">
    <location>
        <begin position="160"/>
        <end position="341"/>
    </location>
</feature>
<dbReference type="InterPro" id="IPR057402">
    <property type="entry name" value="AIM3_BBC1_C"/>
</dbReference>
<dbReference type="KEGG" id="bgh:BDBG_07604"/>
<evidence type="ECO:0000256" key="1">
    <source>
        <dbReference type="SAM" id="MobiDB-lite"/>
    </source>
</evidence>
<evidence type="ECO:0000313" key="3">
    <source>
        <dbReference type="EMBL" id="OAT12227.1"/>
    </source>
</evidence>
<sequence length="376" mass="41084">MIQISQPPTRLGGPPIPRTPPPGSPPPAPPPTPQSQLFTIPLNLDENWFATTPPTFPYPALRELPTPILRTNYEWECIDSLCPRGSQDWTLIGAVQWDVGDRRTITKVRVRWNSADIRGTVRGEQKLVVVLPHGKVEEEEKKEEDDDDDEGGRLSDIQVQVQLQLAAHRYGPHIVSYCREHMGRTVGDGECWTLAAEALKGAGRAAEMAGYEAPMRSVGRRHGACVLEWEAGGGIPVEGILRLAGVMSGDVLEIEDGHFRRVRVVEVLGGLGRGGENVRVGRHTAVVVGVRSGRGGAGEEVVEVADQNAKVRRVVAEGEYNLREMVEGVVKVYRPVGRSQLRDGSERGVVDVGLEGCKSTEYDISGSIDTEVDMKE</sequence>
<name>A0A179UYP4_BLAGS</name>
<keyword evidence="4" id="KW-1185">Reference proteome</keyword>
<dbReference type="VEuPathDB" id="FungiDB:BDBG_07604"/>
<reference evidence="4" key="1">
    <citation type="journal article" date="2015" name="PLoS Genet.">
        <title>The dynamic genome and transcriptome of the human fungal pathogen Blastomyces and close relative Emmonsia.</title>
        <authorList>
            <person name="Munoz J.F."/>
            <person name="Gauthier G.M."/>
            <person name="Desjardins C.A."/>
            <person name="Gallo J.E."/>
            <person name="Holder J."/>
            <person name="Sullivan T.D."/>
            <person name="Marty A.J."/>
            <person name="Carmen J.C."/>
            <person name="Chen Z."/>
            <person name="Ding L."/>
            <person name="Gujja S."/>
            <person name="Magrini V."/>
            <person name="Misas E."/>
            <person name="Mitreva M."/>
            <person name="Priest M."/>
            <person name="Saif S."/>
            <person name="Whiston E.A."/>
            <person name="Young S."/>
            <person name="Zeng Q."/>
            <person name="Goldman W.E."/>
            <person name="Mardis E.R."/>
            <person name="Taylor J.W."/>
            <person name="McEwen J.G."/>
            <person name="Clay O.K."/>
            <person name="Klein B.S."/>
            <person name="Cuomo C.A."/>
        </authorList>
    </citation>
    <scope>NUCLEOTIDE SEQUENCE [LARGE SCALE GENOMIC DNA]</scope>
    <source>
        <strain evidence="4">SLH14081</strain>
    </source>
</reference>
<dbReference type="EMBL" id="GG657466">
    <property type="protein sequence ID" value="OAT12227.1"/>
    <property type="molecule type" value="Genomic_DNA"/>
</dbReference>